<gene>
    <name evidence="8" type="ORF">M501DRAFT_728279</name>
</gene>
<keyword evidence="2" id="KW-0235">DNA replication</keyword>
<dbReference type="Pfam" id="PF09696">
    <property type="entry name" value="Ctf8"/>
    <property type="match status" value="1"/>
</dbReference>
<reference evidence="8" key="1">
    <citation type="journal article" date="2020" name="Stud. Mycol.">
        <title>101 Dothideomycetes genomes: a test case for predicting lifestyles and emergence of pathogens.</title>
        <authorList>
            <person name="Haridas S."/>
            <person name="Albert R."/>
            <person name="Binder M."/>
            <person name="Bloem J."/>
            <person name="Labutti K."/>
            <person name="Salamov A."/>
            <person name="Andreopoulos B."/>
            <person name="Baker S."/>
            <person name="Barry K."/>
            <person name="Bills G."/>
            <person name="Bluhm B."/>
            <person name="Cannon C."/>
            <person name="Castanera R."/>
            <person name="Culley D."/>
            <person name="Daum C."/>
            <person name="Ezra D."/>
            <person name="Gonzalez J."/>
            <person name="Henrissat B."/>
            <person name="Kuo A."/>
            <person name="Liang C."/>
            <person name="Lipzen A."/>
            <person name="Lutzoni F."/>
            <person name="Magnuson J."/>
            <person name="Mondo S."/>
            <person name="Nolan M."/>
            <person name="Ohm R."/>
            <person name="Pangilinan J."/>
            <person name="Park H.-J."/>
            <person name="Ramirez L."/>
            <person name="Alfaro M."/>
            <person name="Sun H."/>
            <person name="Tritt A."/>
            <person name="Yoshinaga Y."/>
            <person name="Zwiers L.-H."/>
            <person name="Turgeon B."/>
            <person name="Goodwin S."/>
            <person name="Spatafora J."/>
            <person name="Crous P."/>
            <person name="Grigoriev I."/>
        </authorList>
    </citation>
    <scope>NUCLEOTIDE SEQUENCE</scope>
    <source>
        <strain evidence="8">CBS 101060</strain>
    </source>
</reference>
<dbReference type="GO" id="GO:0006260">
    <property type="term" value="P:DNA replication"/>
    <property type="evidence" value="ECO:0007669"/>
    <property type="project" value="UniProtKB-KW"/>
</dbReference>
<feature type="compositionally biased region" description="Pro residues" evidence="7">
    <location>
        <begin position="1"/>
        <end position="11"/>
    </location>
</feature>
<evidence type="ECO:0000256" key="7">
    <source>
        <dbReference type="SAM" id="MobiDB-lite"/>
    </source>
</evidence>
<evidence type="ECO:0000256" key="6">
    <source>
        <dbReference type="ARBA" id="ARBA00038447"/>
    </source>
</evidence>
<evidence type="ECO:0008006" key="10">
    <source>
        <dbReference type="Google" id="ProtNLM"/>
    </source>
</evidence>
<evidence type="ECO:0000256" key="5">
    <source>
        <dbReference type="ARBA" id="ARBA00023306"/>
    </source>
</evidence>
<evidence type="ECO:0000256" key="2">
    <source>
        <dbReference type="ARBA" id="ARBA00022705"/>
    </source>
</evidence>
<dbReference type="GO" id="GO:0003677">
    <property type="term" value="F:DNA binding"/>
    <property type="evidence" value="ECO:0007669"/>
    <property type="project" value="UniProtKB-KW"/>
</dbReference>
<comment type="subcellular location">
    <subcellularLocation>
        <location evidence="1">Nucleus</location>
    </subcellularLocation>
</comment>
<dbReference type="AlphaFoldDB" id="A0A9P4SC20"/>
<dbReference type="GO" id="GO:0007064">
    <property type="term" value="P:mitotic sister chromatid cohesion"/>
    <property type="evidence" value="ECO:0007669"/>
    <property type="project" value="InterPro"/>
</dbReference>
<dbReference type="PANTHER" id="PTHR28605">
    <property type="entry name" value="CTF8, CHROMOSOME TRANSMISSION FIDELITY FACTOR 8 HOMOLOG (S. CEREVISIAE)"/>
    <property type="match status" value="1"/>
</dbReference>
<dbReference type="Proteomes" id="UP000799429">
    <property type="component" value="Unassembled WGS sequence"/>
</dbReference>
<feature type="region of interest" description="Disordered" evidence="7">
    <location>
        <begin position="1"/>
        <end position="20"/>
    </location>
</feature>
<protein>
    <recommendedName>
        <fullName evidence="10">Sister chromatid cohesion protein Ctf8</fullName>
    </recommendedName>
</protein>
<comment type="caution">
    <text evidence="8">The sequence shown here is derived from an EMBL/GenBank/DDBJ whole genome shotgun (WGS) entry which is preliminary data.</text>
</comment>
<dbReference type="InterPro" id="IPR018607">
    <property type="entry name" value="Ctf8"/>
</dbReference>
<evidence type="ECO:0000256" key="4">
    <source>
        <dbReference type="ARBA" id="ARBA00023242"/>
    </source>
</evidence>
<evidence type="ECO:0000256" key="1">
    <source>
        <dbReference type="ARBA" id="ARBA00004123"/>
    </source>
</evidence>
<proteinExistence type="inferred from homology"/>
<dbReference type="GO" id="GO:0031390">
    <property type="term" value="C:Ctf18 RFC-like complex"/>
    <property type="evidence" value="ECO:0007669"/>
    <property type="project" value="InterPro"/>
</dbReference>
<dbReference type="OrthoDB" id="121932at2759"/>
<keyword evidence="3" id="KW-0238">DNA-binding</keyword>
<name>A0A9P4SC20_9PEZI</name>
<dbReference type="EMBL" id="MU006094">
    <property type="protein sequence ID" value="KAF2839709.1"/>
    <property type="molecule type" value="Genomic_DNA"/>
</dbReference>
<organism evidence="8 9">
    <name type="scientific">Patellaria atrata CBS 101060</name>
    <dbReference type="NCBI Taxonomy" id="1346257"/>
    <lineage>
        <taxon>Eukaryota</taxon>
        <taxon>Fungi</taxon>
        <taxon>Dikarya</taxon>
        <taxon>Ascomycota</taxon>
        <taxon>Pezizomycotina</taxon>
        <taxon>Dothideomycetes</taxon>
        <taxon>Dothideomycetes incertae sedis</taxon>
        <taxon>Patellariales</taxon>
        <taxon>Patellariaceae</taxon>
        <taxon>Patellaria</taxon>
    </lineage>
</organism>
<evidence type="ECO:0000256" key="3">
    <source>
        <dbReference type="ARBA" id="ARBA00023125"/>
    </source>
</evidence>
<accession>A0A9P4SC20</accession>
<keyword evidence="5" id="KW-0131">Cell cycle</keyword>
<evidence type="ECO:0000313" key="9">
    <source>
        <dbReference type="Proteomes" id="UP000799429"/>
    </source>
</evidence>
<dbReference type="PANTHER" id="PTHR28605:SF1">
    <property type="entry name" value="CHROMOSOME TRANSMISSION FIDELITY FACTOR 8"/>
    <property type="match status" value="1"/>
</dbReference>
<keyword evidence="4" id="KW-0539">Nucleus</keyword>
<sequence length="140" mass="15409">MPTIPLHPRPSLPVNAPSNHLPPLLQTPTGLAIIEIQGTIKASTSSSTLPYTPIGKLIFPDYSSHNPPSDTTWMKRVYLFVGQHQKLTGEVKALPKPLAVVRKRVVCERGDLVEGEELEVVEVVRFKIVFSQRPEPVGNA</sequence>
<comment type="similarity">
    <text evidence="6">Belongs to the CTF8 family.</text>
</comment>
<keyword evidence="9" id="KW-1185">Reference proteome</keyword>
<evidence type="ECO:0000313" key="8">
    <source>
        <dbReference type="EMBL" id="KAF2839709.1"/>
    </source>
</evidence>